<dbReference type="RefSeq" id="WP_131608838.1">
    <property type="nucleotide sequence ID" value="NZ_SJSM01000005.1"/>
</dbReference>
<evidence type="ECO:0000256" key="2">
    <source>
        <dbReference type="ARBA" id="ARBA00006275"/>
    </source>
</evidence>
<evidence type="ECO:0000259" key="7">
    <source>
        <dbReference type="Pfam" id="PF14322"/>
    </source>
</evidence>
<accession>A0A4R0NC24</accession>
<comment type="subcellular location">
    <subcellularLocation>
        <location evidence="1">Cell outer membrane</location>
    </subcellularLocation>
</comment>
<evidence type="ECO:0000259" key="6">
    <source>
        <dbReference type="Pfam" id="PF07980"/>
    </source>
</evidence>
<dbReference type="Pfam" id="PF14322">
    <property type="entry name" value="SusD-like_3"/>
    <property type="match status" value="1"/>
</dbReference>
<reference evidence="8 9" key="1">
    <citation type="submission" date="2019-02" db="EMBL/GenBank/DDBJ databases">
        <title>Pedobacter sp. RP-3-8 sp. nov., isolated from Arctic soil.</title>
        <authorList>
            <person name="Dahal R.H."/>
        </authorList>
    </citation>
    <scope>NUCLEOTIDE SEQUENCE [LARGE SCALE GENOMIC DNA]</scope>
    <source>
        <strain evidence="8 9">RP-3-8</strain>
    </source>
</reference>
<evidence type="ECO:0000256" key="5">
    <source>
        <dbReference type="ARBA" id="ARBA00023237"/>
    </source>
</evidence>
<evidence type="ECO:0000313" key="9">
    <source>
        <dbReference type="Proteomes" id="UP000291117"/>
    </source>
</evidence>
<dbReference type="AlphaFoldDB" id="A0A4R0NC24"/>
<keyword evidence="9" id="KW-1185">Reference proteome</keyword>
<dbReference type="Gene3D" id="1.25.40.390">
    <property type="match status" value="1"/>
</dbReference>
<gene>
    <name evidence="8" type="ORF">EZ444_11220</name>
</gene>
<dbReference type="PROSITE" id="PS51257">
    <property type="entry name" value="PROKAR_LIPOPROTEIN"/>
    <property type="match status" value="1"/>
</dbReference>
<keyword evidence="3" id="KW-0732">Signal</keyword>
<dbReference type="OrthoDB" id="697229at2"/>
<evidence type="ECO:0000313" key="8">
    <source>
        <dbReference type="EMBL" id="TCC96542.1"/>
    </source>
</evidence>
<feature type="domain" description="RagB/SusD" evidence="6">
    <location>
        <begin position="335"/>
        <end position="459"/>
    </location>
</feature>
<comment type="caution">
    <text evidence="8">The sequence shown here is derived from an EMBL/GenBank/DDBJ whole genome shotgun (WGS) entry which is preliminary data.</text>
</comment>
<dbReference type="InterPro" id="IPR012944">
    <property type="entry name" value="SusD_RagB_dom"/>
</dbReference>
<feature type="domain" description="SusD-like N-terminal" evidence="7">
    <location>
        <begin position="24"/>
        <end position="226"/>
    </location>
</feature>
<sequence>MKKFKYIAAQLLLCCMIFSGCDKYLDVEPKGKQLLKTTNDFDLWLNAQTFTTEISSPYLDYMTDNIDYLGVNTPPITLTDFVYTWAPQFTNDAAATAHLWADHYKRISLYNTVLLGIDAAEGGTASQKNSLKAEALLGRAFSYFYLVNEYARPYDAATAATDLAVPFVTSDNVSQKAPPRTTTAEIYKHILDDINAAIPNLPADNSTARFRGSKAAAYSVLARVYLYRREYSEALRYAELALANTRATMIDYTTPASFPATLNVVSHPDAIYGKGYAAAGIPIALDLKGSFASNDARRTILYSSWTSTARGVTAFYAAAVTPTFQLTNSGTTVQEMYLIAAECAARSTAPNSLSTALSHLNQVRRKRLTGTPVESRDFVSTSLDAVFTEVLAERRRELPFHSLRWFDMRRFDMENRMSAVTRTNAQNTVLATLEPHSPRYTLQIPIQVTAFNPDMPQNP</sequence>
<keyword evidence="5" id="KW-0998">Cell outer membrane</keyword>
<dbReference type="EMBL" id="SJSM01000005">
    <property type="protein sequence ID" value="TCC96542.1"/>
    <property type="molecule type" value="Genomic_DNA"/>
</dbReference>
<evidence type="ECO:0000256" key="1">
    <source>
        <dbReference type="ARBA" id="ARBA00004442"/>
    </source>
</evidence>
<name>A0A4R0NC24_9SPHI</name>
<proteinExistence type="inferred from homology"/>
<dbReference type="Pfam" id="PF07980">
    <property type="entry name" value="SusD_RagB"/>
    <property type="match status" value="1"/>
</dbReference>
<dbReference type="SUPFAM" id="SSF48452">
    <property type="entry name" value="TPR-like"/>
    <property type="match status" value="1"/>
</dbReference>
<keyword evidence="4" id="KW-0472">Membrane</keyword>
<evidence type="ECO:0000256" key="4">
    <source>
        <dbReference type="ARBA" id="ARBA00023136"/>
    </source>
</evidence>
<dbReference type="GO" id="GO:0009279">
    <property type="term" value="C:cell outer membrane"/>
    <property type="evidence" value="ECO:0007669"/>
    <property type="project" value="UniProtKB-SubCell"/>
</dbReference>
<dbReference type="InterPro" id="IPR033985">
    <property type="entry name" value="SusD-like_N"/>
</dbReference>
<protein>
    <submittedName>
        <fullName evidence="8">RagB/SusD family nutrient uptake outer membrane protein</fullName>
    </submittedName>
</protein>
<dbReference type="InterPro" id="IPR011990">
    <property type="entry name" value="TPR-like_helical_dom_sf"/>
</dbReference>
<organism evidence="8 9">
    <name type="scientific">Pedobacter hiemivivus</name>
    <dbReference type="NCBI Taxonomy" id="2530454"/>
    <lineage>
        <taxon>Bacteria</taxon>
        <taxon>Pseudomonadati</taxon>
        <taxon>Bacteroidota</taxon>
        <taxon>Sphingobacteriia</taxon>
        <taxon>Sphingobacteriales</taxon>
        <taxon>Sphingobacteriaceae</taxon>
        <taxon>Pedobacter</taxon>
    </lineage>
</organism>
<comment type="similarity">
    <text evidence="2">Belongs to the SusD family.</text>
</comment>
<evidence type="ECO:0000256" key="3">
    <source>
        <dbReference type="ARBA" id="ARBA00022729"/>
    </source>
</evidence>
<dbReference type="Proteomes" id="UP000291117">
    <property type="component" value="Unassembled WGS sequence"/>
</dbReference>